<accession>A0ABV5TQ07</accession>
<dbReference type="Proteomes" id="UP001589610">
    <property type="component" value="Unassembled WGS sequence"/>
</dbReference>
<dbReference type="SUPFAM" id="SSF53756">
    <property type="entry name" value="UDP-Glycosyltransferase/glycogen phosphorylase"/>
    <property type="match status" value="1"/>
</dbReference>
<dbReference type="EC" id="2.4.-.-" evidence="4"/>
<keyword evidence="5" id="KW-1185">Reference proteome</keyword>
<feature type="domain" description="Glycosyltransferase subfamily 4-like N-terminal" evidence="3">
    <location>
        <begin position="22"/>
        <end position="173"/>
    </location>
</feature>
<keyword evidence="1 4" id="KW-0328">Glycosyltransferase</keyword>
<gene>
    <name evidence="4" type="ORF">ACFFRH_32285</name>
</gene>
<proteinExistence type="predicted"/>
<evidence type="ECO:0000256" key="1">
    <source>
        <dbReference type="ARBA" id="ARBA00022676"/>
    </source>
</evidence>
<evidence type="ECO:0000313" key="4">
    <source>
        <dbReference type="EMBL" id="MFB9680185.1"/>
    </source>
</evidence>
<evidence type="ECO:0000313" key="5">
    <source>
        <dbReference type="Proteomes" id="UP001589610"/>
    </source>
</evidence>
<comment type="caution">
    <text evidence="4">The sequence shown here is derived from an EMBL/GenBank/DDBJ whole genome shotgun (WGS) entry which is preliminary data.</text>
</comment>
<dbReference type="InterPro" id="IPR050194">
    <property type="entry name" value="Glycosyltransferase_grp1"/>
</dbReference>
<organism evidence="4 5">
    <name type="scientific">Streptosporangium vulgare</name>
    <dbReference type="NCBI Taxonomy" id="46190"/>
    <lineage>
        <taxon>Bacteria</taxon>
        <taxon>Bacillati</taxon>
        <taxon>Actinomycetota</taxon>
        <taxon>Actinomycetes</taxon>
        <taxon>Streptosporangiales</taxon>
        <taxon>Streptosporangiaceae</taxon>
        <taxon>Streptosporangium</taxon>
    </lineage>
</organism>
<name>A0ABV5TQ07_9ACTN</name>
<dbReference type="GO" id="GO:0016757">
    <property type="term" value="F:glycosyltransferase activity"/>
    <property type="evidence" value="ECO:0007669"/>
    <property type="project" value="UniProtKB-KW"/>
</dbReference>
<dbReference type="PANTHER" id="PTHR45947">
    <property type="entry name" value="SULFOQUINOVOSYL TRANSFERASE SQD2"/>
    <property type="match status" value="1"/>
</dbReference>
<dbReference type="Gene3D" id="3.40.50.2000">
    <property type="entry name" value="Glycogen Phosphorylase B"/>
    <property type="match status" value="2"/>
</dbReference>
<reference evidence="4 5" key="1">
    <citation type="submission" date="2024-09" db="EMBL/GenBank/DDBJ databases">
        <authorList>
            <person name="Sun Q."/>
            <person name="Mori K."/>
        </authorList>
    </citation>
    <scope>NUCLEOTIDE SEQUENCE [LARGE SCALE GENOMIC DNA]</scope>
    <source>
        <strain evidence="4 5">JCM 3028</strain>
    </source>
</reference>
<dbReference type="RefSeq" id="WP_344743404.1">
    <property type="nucleotide sequence ID" value="NZ_BAAAWW010000025.1"/>
</dbReference>
<evidence type="ECO:0000256" key="2">
    <source>
        <dbReference type="ARBA" id="ARBA00022679"/>
    </source>
</evidence>
<dbReference type="InterPro" id="IPR028098">
    <property type="entry name" value="Glyco_trans_4-like_N"/>
</dbReference>
<dbReference type="Pfam" id="PF13579">
    <property type="entry name" value="Glyco_trans_4_4"/>
    <property type="match status" value="1"/>
</dbReference>
<dbReference type="Pfam" id="PF13692">
    <property type="entry name" value="Glyco_trans_1_4"/>
    <property type="match status" value="1"/>
</dbReference>
<evidence type="ECO:0000259" key="3">
    <source>
        <dbReference type="Pfam" id="PF13579"/>
    </source>
</evidence>
<protein>
    <submittedName>
        <fullName evidence="4">Glycosyltransferase</fullName>
        <ecNumber evidence="4">2.4.-.-</ecNumber>
    </submittedName>
</protein>
<dbReference type="EMBL" id="JBHMBS010000021">
    <property type="protein sequence ID" value="MFB9680185.1"/>
    <property type="molecule type" value="Genomic_DNA"/>
</dbReference>
<keyword evidence="2 4" id="KW-0808">Transferase</keyword>
<dbReference type="PANTHER" id="PTHR45947:SF3">
    <property type="entry name" value="SULFOQUINOVOSYL TRANSFERASE SQD2"/>
    <property type="match status" value="1"/>
</dbReference>
<sequence>MRTADRFDVTVALDYYAPYVSGLTESARMIAEGLAARGWRVAVACAGHRRELRRYERINGVHVFRAPVLTSVRKGVLSPGLPLLASRLAARSSLLHLHVPMPEAAVVAWLSRSVPTVTTYHIDAFLPPGLVNAFGMRAADSSARVALRRSDLVVVNSHDQARGSRLWPVLRRRAVRDIPAPCADRSGGDPSYRDGNGLHVGFMGRVAEEKGIEYLLRAFLAIDDPKARLLIAGDYQAVAGGSNIDRLRVEARDDTRIRFLGMLRDRQINDFYASIDVFALPSIAESFGIVQVEAMMAGVPSVTTDLPGGRYPVLASGFGRVVPPRDPEALRLALLETADMPVSRRAEGSARTTELFGGETYLDAYEEAFLSLTSGHSTQPRRTRNSNA</sequence>